<reference evidence="2 3" key="1">
    <citation type="submission" date="2019-02" db="EMBL/GenBank/DDBJ databases">
        <title>Draft genome sequence of Muricauda sp. 176CP4-71.</title>
        <authorList>
            <person name="Park J.-S."/>
        </authorList>
    </citation>
    <scope>NUCLEOTIDE SEQUENCE [LARGE SCALE GENOMIC DNA]</scope>
    <source>
        <strain evidence="2 3">176CP4-71</strain>
    </source>
</reference>
<dbReference type="RefSeq" id="WP_130613001.1">
    <property type="nucleotide sequence ID" value="NZ_SGIU01000002.1"/>
</dbReference>
<proteinExistence type="predicted"/>
<gene>
    <name evidence="2" type="ORF">EW142_09110</name>
</gene>
<sequence>MQTIVQAFIIALEIYFLAGLVFGLIFLFSAKRIDPLLGNSKKRVRFLLFPGVVATWPFLLGKLFNSKTVN</sequence>
<keyword evidence="3" id="KW-1185">Reference proteome</keyword>
<keyword evidence="1" id="KW-0472">Membrane</keyword>
<dbReference type="OrthoDB" id="1454756at2"/>
<evidence type="ECO:0000256" key="1">
    <source>
        <dbReference type="SAM" id="Phobius"/>
    </source>
</evidence>
<keyword evidence="1" id="KW-1133">Transmembrane helix</keyword>
<protein>
    <submittedName>
        <fullName evidence="2">Uncharacterized protein</fullName>
    </submittedName>
</protein>
<dbReference type="AlphaFoldDB" id="A0A4Q8Q9G2"/>
<dbReference type="Proteomes" id="UP000291981">
    <property type="component" value="Unassembled WGS sequence"/>
</dbReference>
<evidence type="ECO:0000313" key="2">
    <source>
        <dbReference type="EMBL" id="TAI46851.1"/>
    </source>
</evidence>
<keyword evidence="1" id="KW-0812">Transmembrane</keyword>
<dbReference type="EMBL" id="SGIU01000002">
    <property type="protein sequence ID" value="TAI46851.1"/>
    <property type="molecule type" value="Genomic_DNA"/>
</dbReference>
<accession>A0A4Q8Q9G2</accession>
<organism evidence="2 3">
    <name type="scientific">Flagellimonas allohymeniacidonis</name>
    <dbReference type="NCBI Taxonomy" id="2517819"/>
    <lineage>
        <taxon>Bacteria</taxon>
        <taxon>Pseudomonadati</taxon>
        <taxon>Bacteroidota</taxon>
        <taxon>Flavobacteriia</taxon>
        <taxon>Flavobacteriales</taxon>
        <taxon>Flavobacteriaceae</taxon>
        <taxon>Flagellimonas</taxon>
    </lineage>
</organism>
<comment type="caution">
    <text evidence="2">The sequence shown here is derived from an EMBL/GenBank/DDBJ whole genome shotgun (WGS) entry which is preliminary data.</text>
</comment>
<evidence type="ECO:0000313" key="3">
    <source>
        <dbReference type="Proteomes" id="UP000291981"/>
    </source>
</evidence>
<feature type="transmembrane region" description="Helical" evidence="1">
    <location>
        <begin position="46"/>
        <end position="64"/>
    </location>
</feature>
<feature type="transmembrane region" description="Helical" evidence="1">
    <location>
        <begin position="6"/>
        <end position="26"/>
    </location>
</feature>
<name>A0A4Q8Q9G2_9FLAO</name>